<sequence length="60" mass="6514">MDSILDSNNNEETTTRSNGRTRSFLKFTGKLAVNLLKDIALGDISSIDTIVEGIEALLSD</sequence>
<organism evidence="1 2">
    <name type="scientific">Trifolium subterraneum</name>
    <name type="common">Subterranean clover</name>
    <dbReference type="NCBI Taxonomy" id="3900"/>
    <lineage>
        <taxon>Eukaryota</taxon>
        <taxon>Viridiplantae</taxon>
        <taxon>Streptophyta</taxon>
        <taxon>Embryophyta</taxon>
        <taxon>Tracheophyta</taxon>
        <taxon>Spermatophyta</taxon>
        <taxon>Magnoliopsida</taxon>
        <taxon>eudicotyledons</taxon>
        <taxon>Gunneridae</taxon>
        <taxon>Pentapetalae</taxon>
        <taxon>rosids</taxon>
        <taxon>fabids</taxon>
        <taxon>Fabales</taxon>
        <taxon>Fabaceae</taxon>
        <taxon>Papilionoideae</taxon>
        <taxon>50 kb inversion clade</taxon>
        <taxon>NPAAA clade</taxon>
        <taxon>Hologalegina</taxon>
        <taxon>IRL clade</taxon>
        <taxon>Trifolieae</taxon>
        <taxon>Trifolium</taxon>
    </lineage>
</organism>
<proteinExistence type="predicted"/>
<dbReference type="AlphaFoldDB" id="A0A2Z6LJS7"/>
<accession>A0A2Z6LJS7</accession>
<dbReference type="Proteomes" id="UP000242715">
    <property type="component" value="Unassembled WGS sequence"/>
</dbReference>
<protein>
    <submittedName>
        <fullName evidence="1">Uncharacterized protein</fullName>
    </submittedName>
</protein>
<evidence type="ECO:0000313" key="1">
    <source>
        <dbReference type="EMBL" id="GAU17820.1"/>
    </source>
</evidence>
<gene>
    <name evidence="1" type="ORF">TSUD_172090</name>
</gene>
<evidence type="ECO:0000313" key="2">
    <source>
        <dbReference type="Proteomes" id="UP000242715"/>
    </source>
</evidence>
<keyword evidence="2" id="KW-1185">Reference proteome</keyword>
<dbReference type="EMBL" id="DF973176">
    <property type="protein sequence ID" value="GAU17820.1"/>
    <property type="molecule type" value="Genomic_DNA"/>
</dbReference>
<reference evidence="2" key="1">
    <citation type="journal article" date="2017" name="Front. Plant Sci.">
        <title>Climate Clever Clovers: New Paradigm to Reduce the Environmental Footprint of Ruminants by Breeding Low Methanogenic Forages Utilizing Haplotype Variation.</title>
        <authorList>
            <person name="Kaur P."/>
            <person name="Appels R."/>
            <person name="Bayer P.E."/>
            <person name="Keeble-Gagnere G."/>
            <person name="Wang J."/>
            <person name="Hirakawa H."/>
            <person name="Shirasawa K."/>
            <person name="Vercoe P."/>
            <person name="Stefanova K."/>
            <person name="Durmic Z."/>
            <person name="Nichols P."/>
            <person name="Revell C."/>
            <person name="Isobe S.N."/>
            <person name="Edwards D."/>
            <person name="Erskine W."/>
        </authorList>
    </citation>
    <scope>NUCLEOTIDE SEQUENCE [LARGE SCALE GENOMIC DNA]</scope>
    <source>
        <strain evidence="2">cv. Daliak</strain>
    </source>
</reference>
<name>A0A2Z6LJS7_TRISU</name>